<dbReference type="Gene3D" id="3.30.2310.20">
    <property type="entry name" value="RelE-like"/>
    <property type="match status" value="1"/>
</dbReference>
<organism evidence="1 2">
    <name type="scientific">Chryseobacterium scophthalmum</name>
    <dbReference type="NCBI Taxonomy" id="59733"/>
    <lineage>
        <taxon>Bacteria</taxon>
        <taxon>Pseudomonadati</taxon>
        <taxon>Bacteroidota</taxon>
        <taxon>Flavobacteriia</taxon>
        <taxon>Flavobacteriales</taxon>
        <taxon>Weeksellaceae</taxon>
        <taxon>Chryseobacterium group</taxon>
        <taxon>Chryseobacterium</taxon>
    </lineage>
</organism>
<proteinExistence type="predicted"/>
<dbReference type="RefSeq" id="WP_074230516.1">
    <property type="nucleotide sequence ID" value="NZ_FSRQ01000002.1"/>
</dbReference>
<dbReference type="AlphaFoldDB" id="A0A1N6HB70"/>
<name>A0A1N6HB70_9FLAO</name>
<keyword evidence="2" id="KW-1185">Reference proteome</keyword>
<evidence type="ECO:0000313" key="2">
    <source>
        <dbReference type="Proteomes" id="UP000184782"/>
    </source>
</evidence>
<reference evidence="2" key="1">
    <citation type="submission" date="2016-12" db="EMBL/GenBank/DDBJ databases">
        <authorList>
            <person name="Varghese N."/>
            <person name="Submissions S."/>
        </authorList>
    </citation>
    <scope>NUCLEOTIDE SEQUENCE [LARGE SCALE GENOMIC DNA]</scope>
    <source>
        <strain evidence="2">DSM 16779</strain>
    </source>
</reference>
<dbReference type="OrthoDB" id="1098070at2"/>
<dbReference type="EMBL" id="FSRQ01000002">
    <property type="protein sequence ID" value="SIO17003.1"/>
    <property type="molecule type" value="Genomic_DNA"/>
</dbReference>
<sequence length="96" mass="11512">MFKIKWTPEAEKLYFETLEYWINHNKSNNYSLKIIAEVERKEKLLSNNPFIGAIIFGTKEEIRRVLVLENFSIHYRVKKSTVEILSFWANKKDSPF</sequence>
<gene>
    <name evidence="1" type="ORF">SAMN05421769_2365</name>
</gene>
<dbReference type="InterPro" id="IPR035093">
    <property type="entry name" value="RelE/ParE_toxin_dom_sf"/>
</dbReference>
<protein>
    <submittedName>
        <fullName evidence="1">Plasmid stabilization system protein ParE</fullName>
    </submittedName>
</protein>
<dbReference type="STRING" id="59733.SAMN05421769_2365"/>
<evidence type="ECO:0000313" key="1">
    <source>
        <dbReference type="EMBL" id="SIO17003.1"/>
    </source>
</evidence>
<dbReference type="Proteomes" id="UP000184782">
    <property type="component" value="Unassembled WGS sequence"/>
</dbReference>
<accession>A0A1N6HB70</accession>